<sequence length="107" mass="10567">MGKTWGCLLVMTSLGLALTSPTPGTAQESGGVRVGGNVTINATANSLSNQASQGSTAVINVGTVGQGTAVKGDIEINARVNNVSNRADSDSCSEVNVGTVGQSACGR</sequence>
<keyword evidence="1" id="KW-0732">Signal</keyword>
<dbReference type="STRING" id="269796.Rru_A0875"/>
<reference evidence="2 3" key="1">
    <citation type="journal article" date="2011" name="Stand. Genomic Sci.">
        <title>Complete genome sequence of Rhodospirillum rubrum type strain (S1).</title>
        <authorList>
            <person name="Munk A.C."/>
            <person name="Copeland A."/>
            <person name="Lucas S."/>
            <person name="Lapidus A."/>
            <person name="Del Rio T.G."/>
            <person name="Barry K."/>
            <person name="Detter J.C."/>
            <person name="Hammon N."/>
            <person name="Israni S."/>
            <person name="Pitluck S."/>
            <person name="Brettin T."/>
            <person name="Bruce D."/>
            <person name="Han C."/>
            <person name="Tapia R."/>
            <person name="Gilna P."/>
            <person name="Schmutz J."/>
            <person name="Larimer F."/>
            <person name="Land M."/>
            <person name="Kyrpides N.C."/>
            <person name="Mavromatis K."/>
            <person name="Richardson P."/>
            <person name="Rohde M."/>
            <person name="Goker M."/>
            <person name="Klenk H.P."/>
            <person name="Zhang Y."/>
            <person name="Roberts G.P."/>
            <person name="Reslewic S."/>
            <person name="Schwartz D.C."/>
        </authorList>
    </citation>
    <scope>NUCLEOTIDE SEQUENCE [LARGE SCALE GENOMIC DNA]</scope>
    <source>
        <strain evidence="3">ATCC 11170 / ATH 1.1.1 / DSM 467 / LMG 4362 / NCIMB 8255 / S1</strain>
    </source>
</reference>
<evidence type="ECO:0000256" key="1">
    <source>
        <dbReference type="SAM" id="SignalP"/>
    </source>
</evidence>
<proteinExistence type="predicted"/>
<dbReference type="EnsemblBacteria" id="ABC21676">
    <property type="protein sequence ID" value="ABC21676"/>
    <property type="gene ID" value="Rru_A0875"/>
</dbReference>
<keyword evidence="3" id="KW-1185">Reference proteome</keyword>
<organism evidence="2 3">
    <name type="scientific">Rhodospirillum rubrum (strain ATCC 11170 / ATH 1.1.1 / DSM 467 / LMG 4362 / NCIMB 8255 / S1)</name>
    <dbReference type="NCBI Taxonomy" id="269796"/>
    <lineage>
        <taxon>Bacteria</taxon>
        <taxon>Pseudomonadati</taxon>
        <taxon>Pseudomonadota</taxon>
        <taxon>Alphaproteobacteria</taxon>
        <taxon>Rhodospirillales</taxon>
        <taxon>Rhodospirillaceae</taxon>
        <taxon>Rhodospirillum</taxon>
    </lineage>
</organism>
<dbReference type="KEGG" id="rru:Rru_A0875"/>
<evidence type="ECO:0000313" key="3">
    <source>
        <dbReference type="Proteomes" id="UP000001929"/>
    </source>
</evidence>
<gene>
    <name evidence="2" type="ordered locus">Rru_A0875</name>
</gene>
<dbReference type="Proteomes" id="UP000001929">
    <property type="component" value="Chromosome"/>
</dbReference>
<dbReference type="AlphaFoldDB" id="Q2RW19"/>
<accession>Q2RW19</accession>
<feature type="signal peptide" evidence="1">
    <location>
        <begin position="1"/>
        <end position="26"/>
    </location>
</feature>
<evidence type="ECO:0000313" key="2">
    <source>
        <dbReference type="EMBL" id="ABC21676.1"/>
    </source>
</evidence>
<dbReference type="EMBL" id="CP000230">
    <property type="protein sequence ID" value="ABC21676.1"/>
    <property type="molecule type" value="Genomic_DNA"/>
</dbReference>
<dbReference type="RefSeq" id="WP_011388630.1">
    <property type="nucleotide sequence ID" value="NC_007643.1"/>
</dbReference>
<feature type="chain" id="PRO_5004214981" evidence="1">
    <location>
        <begin position="27"/>
        <end position="107"/>
    </location>
</feature>
<dbReference type="PATRIC" id="fig|269796.9.peg.930"/>
<dbReference type="HOGENOM" id="CLU_2208039_0_0_5"/>
<protein>
    <submittedName>
        <fullName evidence="2">Uncharacterized protein</fullName>
    </submittedName>
</protein>
<name>Q2RW19_RHORT</name>